<gene>
    <name evidence="3" type="ORF">PMAYCL1PPCAC_32350</name>
</gene>
<feature type="non-terminal residue" evidence="3">
    <location>
        <position position="1"/>
    </location>
</feature>
<keyword evidence="1" id="KW-0677">Repeat</keyword>
<proteinExistence type="predicted"/>
<accession>A0AAN5DHA2</accession>
<evidence type="ECO:0000256" key="1">
    <source>
        <dbReference type="ARBA" id="ARBA00022737"/>
    </source>
</evidence>
<dbReference type="PANTHER" id="PTHR13976">
    <property type="entry name" value="HETEROGENEOUS NUCLEAR RIBONUCLEOPROTEIN-RELATED"/>
    <property type="match status" value="1"/>
</dbReference>
<protein>
    <recommendedName>
        <fullName evidence="5">RNA binding protein</fullName>
    </recommendedName>
</protein>
<dbReference type="Proteomes" id="UP001328107">
    <property type="component" value="Unassembled WGS sequence"/>
</dbReference>
<dbReference type="CDD" id="cd12254">
    <property type="entry name" value="RRM_hnRNPH_ESRPs_RBM12_like"/>
    <property type="match status" value="1"/>
</dbReference>
<dbReference type="Gene3D" id="3.30.70.330">
    <property type="match status" value="1"/>
</dbReference>
<keyword evidence="2" id="KW-0694">RNA-binding</keyword>
<dbReference type="EMBL" id="BTRK01000006">
    <property type="protein sequence ID" value="GMR62155.1"/>
    <property type="molecule type" value="Genomic_DNA"/>
</dbReference>
<dbReference type="SUPFAM" id="SSF54928">
    <property type="entry name" value="RNA-binding domain, RBD"/>
    <property type="match status" value="1"/>
</dbReference>
<evidence type="ECO:0008006" key="5">
    <source>
        <dbReference type="Google" id="ProtNLM"/>
    </source>
</evidence>
<organism evidence="3 4">
    <name type="scientific">Pristionchus mayeri</name>
    <dbReference type="NCBI Taxonomy" id="1317129"/>
    <lineage>
        <taxon>Eukaryota</taxon>
        <taxon>Metazoa</taxon>
        <taxon>Ecdysozoa</taxon>
        <taxon>Nematoda</taxon>
        <taxon>Chromadorea</taxon>
        <taxon>Rhabditida</taxon>
        <taxon>Rhabditina</taxon>
        <taxon>Diplogasteromorpha</taxon>
        <taxon>Diplogasteroidea</taxon>
        <taxon>Neodiplogasteridae</taxon>
        <taxon>Pristionchus</taxon>
    </lineage>
</organism>
<dbReference type="InterPro" id="IPR035979">
    <property type="entry name" value="RBD_domain_sf"/>
</dbReference>
<dbReference type="InterPro" id="IPR050666">
    <property type="entry name" value="ESRP"/>
</dbReference>
<evidence type="ECO:0000313" key="3">
    <source>
        <dbReference type="EMBL" id="GMR62155.1"/>
    </source>
</evidence>
<reference evidence="4" key="1">
    <citation type="submission" date="2022-10" db="EMBL/GenBank/DDBJ databases">
        <title>Genome assembly of Pristionchus species.</title>
        <authorList>
            <person name="Yoshida K."/>
            <person name="Sommer R.J."/>
        </authorList>
    </citation>
    <scope>NUCLEOTIDE SEQUENCE [LARGE SCALE GENOMIC DNA]</scope>
    <source>
        <strain evidence="4">RS5460</strain>
    </source>
</reference>
<evidence type="ECO:0000313" key="4">
    <source>
        <dbReference type="Proteomes" id="UP001328107"/>
    </source>
</evidence>
<keyword evidence="4" id="KW-1185">Reference proteome</keyword>
<dbReference type="InterPro" id="IPR012677">
    <property type="entry name" value="Nucleotide-bd_a/b_plait_sf"/>
</dbReference>
<sequence length="107" mass="12218">RYIEVVKTSFKRMAHAEKFNGGEPSLGPNDGDARGFFVECRGLPFSAEENEVFDFLGGQGIKRVVFKKRSTAEAIIECEDEESFKAALSKNRRNLGKRWIEVREYKP</sequence>
<dbReference type="GO" id="GO:0003723">
    <property type="term" value="F:RNA binding"/>
    <property type="evidence" value="ECO:0007669"/>
    <property type="project" value="UniProtKB-KW"/>
</dbReference>
<name>A0AAN5DHA2_9BILA</name>
<evidence type="ECO:0000256" key="2">
    <source>
        <dbReference type="ARBA" id="ARBA00022884"/>
    </source>
</evidence>
<dbReference type="AlphaFoldDB" id="A0AAN5DHA2"/>
<comment type="caution">
    <text evidence="3">The sequence shown here is derived from an EMBL/GenBank/DDBJ whole genome shotgun (WGS) entry which is preliminary data.</text>
</comment>